<comment type="caution">
    <text evidence="2">The sequence shown here is derived from an EMBL/GenBank/DDBJ whole genome shotgun (WGS) entry which is preliminary data.</text>
</comment>
<gene>
    <name evidence="2" type="ORF">LTR69_003098</name>
</gene>
<evidence type="ECO:0000313" key="2">
    <source>
        <dbReference type="EMBL" id="KAK5065549.1"/>
    </source>
</evidence>
<protein>
    <submittedName>
        <fullName evidence="2">Uncharacterized protein</fullName>
    </submittedName>
</protein>
<dbReference type="Proteomes" id="UP001345691">
    <property type="component" value="Unassembled WGS sequence"/>
</dbReference>
<name>A0ABR0JJF9_9EURO</name>
<feature type="compositionally biased region" description="Basic and acidic residues" evidence="1">
    <location>
        <begin position="68"/>
        <end position="84"/>
    </location>
</feature>
<dbReference type="EMBL" id="JAVRRF010000005">
    <property type="protein sequence ID" value="KAK5065549.1"/>
    <property type="molecule type" value="Genomic_DNA"/>
</dbReference>
<organism evidence="2 3">
    <name type="scientific">Exophiala sideris</name>
    <dbReference type="NCBI Taxonomy" id="1016849"/>
    <lineage>
        <taxon>Eukaryota</taxon>
        <taxon>Fungi</taxon>
        <taxon>Dikarya</taxon>
        <taxon>Ascomycota</taxon>
        <taxon>Pezizomycotina</taxon>
        <taxon>Eurotiomycetes</taxon>
        <taxon>Chaetothyriomycetidae</taxon>
        <taxon>Chaetothyriales</taxon>
        <taxon>Herpotrichiellaceae</taxon>
        <taxon>Exophiala</taxon>
    </lineage>
</organism>
<accession>A0ABR0JJF9</accession>
<feature type="region of interest" description="Disordered" evidence="1">
    <location>
        <begin position="24"/>
        <end position="93"/>
    </location>
</feature>
<proteinExistence type="predicted"/>
<evidence type="ECO:0000256" key="1">
    <source>
        <dbReference type="SAM" id="MobiDB-lite"/>
    </source>
</evidence>
<evidence type="ECO:0000313" key="3">
    <source>
        <dbReference type="Proteomes" id="UP001345691"/>
    </source>
</evidence>
<keyword evidence="3" id="KW-1185">Reference proteome</keyword>
<sequence>MTQLWPPTPSVEDEDVALAKEQVVGVPLDKIKSENQPAGSRGSVDQYPIILDHNGPDTDSTQTPPVHPKREPGSDGVDSSREEPANPPIGTNPEKRFILVPAEQSAVADNAFPQTLHRSKSFTQVKDYGMSRERPQVARINTDLGGVSHHLTLGTLQRLCRLQHFLKQQPISSPLRTLINPEDHSLSIRHTVQHPVTAVIPSIRQAQGGNTSAVGAEHLDKVSITLTALRRKNRRALRSAGEDPAGEKASLVMISVTTALLHHKMGSLVTVIHRRSI</sequence>
<reference evidence="2 3" key="1">
    <citation type="submission" date="2023-08" db="EMBL/GenBank/DDBJ databases">
        <title>Black Yeasts Isolated from many extreme environments.</title>
        <authorList>
            <person name="Coleine C."/>
            <person name="Stajich J.E."/>
            <person name="Selbmann L."/>
        </authorList>
    </citation>
    <scope>NUCLEOTIDE SEQUENCE [LARGE SCALE GENOMIC DNA]</scope>
    <source>
        <strain evidence="2 3">CCFEE 6328</strain>
    </source>
</reference>